<reference evidence="1 2" key="1">
    <citation type="submission" date="2011-02" db="EMBL/GenBank/DDBJ databases">
        <authorList>
            <person name="Weinstock G."/>
            <person name="Sodergren E."/>
            <person name="Clifton S."/>
            <person name="Fulton L."/>
            <person name="Fulton B."/>
            <person name="Courtney L."/>
            <person name="Fronick C."/>
            <person name="Harrison M."/>
            <person name="Strong C."/>
            <person name="Farmer C."/>
            <person name="Delahaunty K."/>
            <person name="Markovic C."/>
            <person name="Hall O."/>
            <person name="Minx P."/>
            <person name="Tomlinson C."/>
            <person name="Mitreva M."/>
            <person name="Hou S."/>
            <person name="Chen J."/>
            <person name="Wollam A."/>
            <person name="Pepin K.H."/>
            <person name="Johnson M."/>
            <person name="Bhonagiri V."/>
            <person name="Zhang X."/>
            <person name="Suruliraj S."/>
            <person name="Warren W."/>
            <person name="Chinwalla A."/>
            <person name="Mardis E.R."/>
            <person name="Wilson R.K."/>
        </authorList>
    </citation>
    <scope>NUCLEOTIDE SEQUENCE [LARGE SCALE GENOMIC DNA]</scope>
    <source>
        <strain evidence="1 2">YIT 11841</strain>
    </source>
</reference>
<name>F3QPQ7_9BACT</name>
<dbReference type="Proteomes" id="UP000005546">
    <property type="component" value="Unassembled WGS sequence"/>
</dbReference>
<dbReference type="STRING" id="762982.HMPREF9442_00144"/>
<dbReference type="EMBL" id="AFBR01000003">
    <property type="protein sequence ID" value="EGG58022.1"/>
    <property type="molecule type" value="Genomic_DNA"/>
</dbReference>
<organism evidence="1 2">
    <name type="scientific">Paraprevotella xylaniphila YIT 11841</name>
    <dbReference type="NCBI Taxonomy" id="762982"/>
    <lineage>
        <taxon>Bacteria</taxon>
        <taxon>Pseudomonadati</taxon>
        <taxon>Bacteroidota</taxon>
        <taxon>Bacteroidia</taxon>
        <taxon>Bacteroidales</taxon>
        <taxon>Prevotellaceae</taxon>
        <taxon>Paraprevotella</taxon>
    </lineage>
</organism>
<dbReference type="RefSeq" id="WP_008624150.1">
    <property type="nucleotide sequence ID" value="NZ_GL883807.1"/>
</dbReference>
<comment type="caution">
    <text evidence="1">The sequence shown here is derived from an EMBL/GenBank/DDBJ whole genome shotgun (WGS) entry which is preliminary data.</text>
</comment>
<evidence type="ECO:0000313" key="2">
    <source>
        <dbReference type="Proteomes" id="UP000005546"/>
    </source>
</evidence>
<accession>F3QPQ7</accession>
<sequence length="87" mass="9720">MELSAWRSETVFRAAEKGAVNGVKGRAEGLFLIYLTDFRAPNPHAFCHGKRLTGVVCMRGMPRGGVERGSFCKRKPRPWLRNVKTSA</sequence>
<evidence type="ECO:0000313" key="1">
    <source>
        <dbReference type="EMBL" id="EGG58022.1"/>
    </source>
</evidence>
<proteinExistence type="predicted"/>
<keyword evidence="2" id="KW-1185">Reference proteome</keyword>
<gene>
    <name evidence="1" type="ORF">HMPREF9442_00144</name>
</gene>
<dbReference type="HOGENOM" id="CLU_2480516_0_0_10"/>
<dbReference type="AlphaFoldDB" id="F3QPQ7"/>
<dbReference type="OrthoDB" id="9869051at2"/>
<protein>
    <submittedName>
        <fullName evidence="1">Uncharacterized protein</fullName>
    </submittedName>
</protein>